<gene>
    <name evidence="1" type="ORF">NCTC10254_01144</name>
</gene>
<dbReference type="Proteomes" id="UP000249886">
    <property type="component" value="Unassembled WGS sequence"/>
</dbReference>
<evidence type="ECO:0000313" key="1">
    <source>
        <dbReference type="EMBL" id="SPW28118.1"/>
    </source>
</evidence>
<sequence>MSLLEEDFEEPIDVFYQRWSKLADHMLADPDLNMYLCISDYPFVETARLRDISGLIPRWYGYFPTKEQEMFMRAARRGDIGVFMFDKTARYPNALYHAMGGKIWVGDSIVVTNDQDFPTNVMDTMIHMSQHSPVEPGVEQQFMLGSKSFKLSFEHSDLPGMVYGHILANNEIMRNIFHGME</sequence>
<dbReference type="EMBL" id="UARK01000004">
    <property type="protein sequence ID" value="SPW28118.1"/>
    <property type="molecule type" value="Genomic_DNA"/>
</dbReference>
<proteinExistence type="predicted"/>
<dbReference type="GeneID" id="84574414"/>
<dbReference type="AlphaFoldDB" id="A0A6H9XTD6"/>
<reference evidence="1 2" key="1">
    <citation type="submission" date="2018-06" db="EMBL/GenBank/DDBJ databases">
        <authorList>
            <consortium name="Pathogen Informatics"/>
            <person name="Doyle S."/>
        </authorList>
    </citation>
    <scope>NUCLEOTIDE SEQUENCE [LARGE SCALE GENOMIC DNA]</scope>
    <source>
        <strain evidence="1 2">NCTC10254</strain>
    </source>
</reference>
<organism evidence="1 2">
    <name type="scientific">Corynebacterium matruchotii</name>
    <dbReference type="NCBI Taxonomy" id="43768"/>
    <lineage>
        <taxon>Bacteria</taxon>
        <taxon>Bacillati</taxon>
        <taxon>Actinomycetota</taxon>
        <taxon>Actinomycetes</taxon>
        <taxon>Mycobacteriales</taxon>
        <taxon>Corynebacteriaceae</taxon>
        <taxon>Corynebacterium</taxon>
    </lineage>
</organism>
<protein>
    <submittedName>
        <fullName evidence="1">Uncharacterized protein</fullName>
    </submittedName>
</protein>
<comment type="caution">
    <text evidence="1">The sequence shown here is derived from an EMBL/GenBank/DDBJ whole genome shotgun (WGS) entry which is preliminary data.</text>
</comment>
<evidence type="ECO:0000313" key="2">
    <source>
        <dbReference type="Proteomes" id="UP000249886"/>
    </source>
</evidence>
<dbReference type="RefSeq" id="WP_005521569.1">
    <property type="nucleotide sequence ID" value="NZ_CP050134.2"/>
</dbReference>
<name>A0A6H9XTD6_9CORY</name>
<accession>A0A6H9XTD6</accession>